<keyword evidence="1 4" id="KW-0728">SH3 domain</keyword>
<dbReference type="InterPro" id="IPR019804">
    <property type="entry name" value="Ras_G-nucl-exch_fac_CS"/>
</dbReference>
<dbReference type="AlphaFoldDB" id="A0A3N4HR77"/>
<dbReference type="Proteomes" id="UP000275078">
    <property type="component" value="Unassembled WGS sequence"/>
</dbReference>
<dbReference type="Gene3D" id="2.30.30.40">
    <property type="entry name" value="SH3 Domains"/>
    <property type="match status" value="1"/>
</dbReference>
<dbReference type="CDD" id="cd06224">
    <property type="entry name" value="REM"/>
    <property type="match status" value="1"/>
</dbReference>
<dbReference type="SMART" id="SM00229">
    <property type="entry name" value="RasGEFN"/>
    <property type="match status" value="1"/>
</dbReference>
<dbReference type="PROSITE" id="PS00720">
    <property type="entry name" value="RASGEF"/>
    <property type="match status" value="1"/>
</dbReference>
<evidence type="ECO:0000256" key="1">
    <source>
        <dbReference type="ARBA" id="ARBA00022443"/>
    </source>
</evidence>
<protein>
    <submittedName>
        <fullName evidence="9">Ras GEF</fullName>
    </submittedName>
</protein>
<keyword evidence="2 3" id="KW-0344">Guanine-nucleotide releasing factor</keyword>
<feature type="region of interest" description="Disordered" evidence="5">
    <location>
        <begin position="1"/>
        <end position="56"/>
    </location>
</feature>
<accession>A0A3N4HR77</accession>
<dbReference type="InterPro" id="IPR023578">
    <property type="entry name" value="Ras_GEF_dom_sf"/>
</dbReference>
<evidence type="ECO:0000256" key="2">
    <source>
        <dbReference type="ARBA" id="ARBA00022658"/>
    </source>
</evidence>
<feature type="compositionally biased region" description="Polar residues" evidence="5">
    <location>
        <begin position="1"/>
        <end position="12"/>
    </location>
</feature>
<dbReference type="GO" id="GO:0005085">
    <property type="term" value="F:guanyl-nucleotide exchange factor activity"/>
    <property type="evidence" value="ECO:0007669"/>
    <property type="project" value="UniProtKB-KW"/>
</dbReference>
<dbReference type="PANTHER" id="PTHR23113:SF354">
    <property type="entry name" value="BUD SITE SELECTION PROTEIN 5"/>
    <property type="match status" value="1"/>
</dbReference>
<dbReference type="SUPFAM" id="SSF48366">
    <property type="entry name" value="Ras GEF"/>
    <property type="match status" value="1"/>
</dbReference>
<feature type="region of interest" description="Disordered" evidence="5">
    <location>
        <begin position="274"/>
        <end position="297"/>
    </location>
</feature>
<dbReference type="STRING" id="1160509.A0A3N4HR77"/>
<dbReference type="InterPro" id="IPR036028">
    <property type="entry name" value="SH3-like_dom_sf"/>
</dbReference>
<proteinExistence type="predicted"/>
<dbReference type="InterPro" id="IPR008937">
    <property type="entry name" value="Ras-like_GEF"/>
</dbReference>
<evidence type="ECO:0000256" key="4">
    <source>
        <dbReference type="PROSITE-ProRule" id="PRU00192"/>
    </source>
</evidence>
<sequence>MERTEPSLSLQNAVYIAPPPTQTRCGSPTGRKQPSIIHPPTTHQEITPPPTPHGSQESLALFDAKGMSFLRAYFPFTPPFNPSETTTVTLPLATGDVILVHSIHTNGWADGTVLSSGARGWLPTNYCESYEPEEIRNLLNACLGLFEKFRAGGAGSIGDASMVANVVAGVKSLLDSTDCRTRESTAVTSSNLVRRTRKQVLSELSALVKSAKKIPQRLASPETLSNPVEQLEALVDEVILKIFKLLIRGIRFLDAWLDHQDSLVEIKLNTQIPPTPPAESENRAFALGGNSSPRERIDRNNMASPTFTNMSQCSTAFPSCFVTRPGSDYAPSIYCPERKASQLLKITFEELLPLMGHYIERLQTKPQHKITVQTGGYKLISCTSVFLNLVECVIDKHAVIGPLCESFDTLNFTIRDVSVANDEIVIVSTDEKLDDETSAKLLELAVRSVRTACDCVARAGNVLSTIGDFDLDDVEMLQRNRWVGQEELVRKAPVTEPLNEDVSKASESPEDGSVSEPTRPVTAIDIESKELPPPPPPPKDNVTTVEEPSEVQKKVDDAPTLPKDGTNPGINEGSTAGGSSNIIMQEPEMAILAQTSSLTPSTPPTTPSLSRKPSYLEANSLSRENSLNGRPSSRLDSMTQPGLLLNKDGNVSGGTLAALVERLTMHDSTPEVTFVNAFYITFRCFATPMDFAEALIDRYDSVAEEADVIAVPVRLRVYNVFKGWLEGHWQKDTDELVLPVVEKFAEEQLSKTNAMAGQRMKELAQKVASVGGPLVPRMIGAIGSAHLSTTESFPSPVVTRSQLNALKRPQMVSITDLDPLEIARQLAIKTGKIFCSIMPEELLSQTWIKHPERAPNVKAMAVLATKITRIVAESILFEDDQKKRANNLKQWIKVADKCLEMSNYDSAMAITTSLESSCIARLRRTWDEVPLKYKNTLERMREVMGCAKNYTVLRARVRDHVPPCIPFIGPFLTDLTFIEEGNPATRPISLENPSEGHVINFDKYLKTSRIIMDIQRFQVPYPFMEIPEIQCWFDFNIGQLADDADSRAENTLLVLYRRSLIIEPKMHSLEHQASNLSTTTTSTTTTSRTFDLFGWAKSSS</sequence>
<evidence type="ECO:0000256" key="5">
    <source>
        <dbReference type="SAM" id="MobiDB-lite"/>
    </source>
</evidence>
<reference evidence="9 10" key="1">
    <citation type="journal article" date="2018" name="Nat. Ecol. Evol.">
        <title>Pezizomycetes genomes reveal the molecular basis of ectomycorrhizal truffle lifestyle.</title>
        <authorList>
            <person name="Murat C."/>
            <person name="Payen T."/>
            <person name="Noel B."/>
            <person name="Kuo A."/>
            <person name="Morin E."/>
            <person name="Chen J."/>
            <person name="Kohler A."/>
            <person name="Krizsan K."/>
            <person name="Balestrini R."/>
            <person name="Da Silva C."/>
            <person name="Montanini B."/>
            <person name="Hainaut M."/>
            <person name="Levati E."/>
            <person name="Barry K.W."/>
            <person name="Belfiori B."/>
            <person name="Cichocki N."/>
            <person name="Clum A."/>
            <person name="Dockter R.B."/>
            <person name="Fauchery L."/>
            <person name="Guy J."/>
            <person name="Iotti M."/>
            <person name="Le Tacon F."/>
            <person name="Lindquist E.A."/>
            <person name="Lipzen A."/>
            <person name="Malagnac F."/>
            <person name="Mello A."/>
            <person name="Molinier V."/>
            <person name="Miyauchi S."/>
            <person name="Poulain J."/>
            <person name="Riccioni C."/>
            <person name="Rubini A."/>
            <person name="Sitrit Y."/>
            <person name="Splivallo R."/>
            <person name="Traeger S."/>
            <person name="Wang M."/>
            <person name="Zifcakova L."/>
            <person name="Wipf D."/>
            <person name="Zambonelli A."/>
            <person name="Paolocci F."/>
            <person name="Nowrousian M."/>
            <person name="Ottonello S."/>
            <person name="Baldrian P."/>
            <person name="Spatafora J.W."/>
            <person name="Henrissat B."/>
            <person name="Nagy L.G."/>
            <person name="Aury J.M."/>
            <person name="Wincker P."/>
            <person name="Grigoriev I.V."/>
            <person name="Bonfante P."/>
            <person name="Martin F.M."/>
        </authorList>
    </citation>
    <scope>NUCLEOTIDE SEQUENCE [LARGE SCALE GENOMIC DNA]</scope>
    <source>
        <strain evidence="9 10">RN42</strain>
    </source>
</reference>
<dbReference type="Gene3D" id="1.20.870.10">
    <property type="entry name" value="Son of sevenless (SoS) protein Chain: S domain 1"/>
    <property type="match status" value="1"/>
</dbReference>
<feature type="domain" description="SH3" evidence="6">
    <location>
        <begin position="65"/>
        <end position="132"/>
    </location>
</feature>
<feature type="region of interest" description="Disordered" evidence="5">
    <location>
        <begin position="493"/>
        <end position="580"/>
    </location>
</feature>
<evidence type="ECO:0000256" key="3">
    <source>
        <dbReference type="PROSITE-ProRule" id="PRU00168"/>
    </source>
</evidence>
<feature type="region of interest" description="Disordered" evidence="5">
    <location>
        <begin position="620"/>
        <end position="641"/>
    </location>
</feature>
<evidence type="ECO:0000313" key="9">
    <source>
        <dbReference type="EMBL" id="RPA75486.1"/>
    </source>
</evidence>
<dbReference type="CDD" id="cd00155">
    <property type="entry name" value="RasGEF"/>
    <property type="match status" value="1"/>
</dbReference>
<feature type="compositionally biased region" description="Polar residues" evidence="5">
    <location>
        <begin position="568"/>
        <end position="580"/>
    </location>
</feature>
<dbReference type="PANTHER" id="PTHR23113">
    <property type="entry name" value="GUANINE NUCLEOTIDE EXCHANGE FACTOR"/>
    <property type="match status" value="1"/>
</dbReference>
<evidence type="ECO:0000259" key="6">
    <source>
        <dbReference type="PROSITE" id="PS50002"/>
    </source>
</evidence>
<dbReference type="OrthoDB" id="546434at2759"/>
<dbReference type="SMART" id="SM00326">
    <property type="entry name" value="SH3"/>
    <property type="match status" value="1"/>
</dbReference>
<dbReference type="PROSITE" id="PS50002">
    <property type="entry name" value="SH3"/>
    <property type="match status" value="1"/>
</dbReference>
<dbReference type="InterPro" id="IPR001452">
    <property type="entry name" value="SH3_domain"/>
</dbReference>
<dbReference type="InterPro" id="IPR000651">
    <property type="entry name" value="Ras-like_Gua-exchang_fac_N"/>
</dbReference>
<dbReference type="Pfam" id="PF00617">
    <property type="entry name" value="RasGEF"/>
    <property type="match status" value="1"/>
</dbReference>
<feature type="compositionally biased region" description="Polar residues" evidence="5">
    <location>
        <begin position="620"/>
        <end position="640"/>
    </location>
</feature>
<evidence type="ECO:0000259" key="8">
    <source>
        <dbReference type="PROSITE" id="PS50212"/>
    </source>
</evidence>
<dbReference type="EMBL" id="ML119762">
    <property type="protein sequence ID" value="RPA75486.1"/>
    <property type="molecule type" value="Genomic_DNA"/>
</dbReference>
<dbReference type="GO" id="GO:0007265">
    <property type="term" value="P:Ras protein signal transduction"/>
    <property type="evidence" value="ECO:0007669"/>
    <property type="project" value="TreeGrafter"/>
</dbReference>
<keyword evidence="10" id="KW-1185">Reference proteome</keyword>
<evidence type="ECO:0000313" key="10">
    <source>
        <dbReference type="Proteomes" id="UP000275078"/>
    </source>
</evidence>
<dbReference type="SMART" id="SM00147">
    <property type="entry name" value="RasGEF"/>
    <property type="match status" value="1"/>
</dbReference>
<dbReference type="GO" id="GO:0005886">
    <property type="term" value="C:plasma membrane"/>
    <property type="evidence" value="ECO:0007669"/>
    <property type="project" value="TreeGrafter"/>
</dbReference>
<name>A0A3N4HR77_ASCIM</name>
<dbReference type="InterPro" id="IPR036964">
    <property type="entry name" value="RASGEF_cat_dom_sf"/>
</dbReference>
<feature type="domain" description="N-terminal Ras-GEF" evidence="8">
    <location>
        <begin position="647"/>
        <end position="768"/>
    </location>
</feature>
<dbReference type="Gene3D" id="1.10.840.10">
    <property type="entry name" value="Ras guanine-nucleotide exchange factors catalytic domain"/>
    <property type="match status" value="1"/>
</dbReference>
<dbReference type="PROSITE" id="PS50009">
    <property type="entry name" value="RASGEF_CAT"/>
    <property type="match status" value="1"/>
</dbReference>
<gene>
    <name evidence="9" type="ORF">BJ508DRAFT_214421</name>
</gene>
<evidence type="ECO:0000259" key="7">
    <source>
        <dbReference type="PROSITE" id="PS50009"/>
    </source>
</evidence>
<dbReference type="SUPFAM" id="SSF50044">
    <property type="entry name" value="SH3-domain"/>
    <property type="match status" value="1"/>
</dbReference>
<dbReference type="PROSITE" id="PS50212">
    <property type="entry name" value="RASGEF_NTER"/>
    <property type="match status" value="1"/>
</dbReference>
<dbReference type="Pfam" id="PF00618">
    <property type="entry name" value="RasGEF_N"/>
    <property type="match status" value="1"/>
</dbReference>
<organism evidence="9 10">
    <name type="scientific">Ascobolus immersus RN42</name>
    <dbReference type="NCBI Taxonomy" id="1160509"/>
    <lineage>
        <taxon>Eukaryota</taxon>
        <taxon>Fungi</taxon>
        <taxon>Dikarya</taxon>
        <taxon>Ascomycota</taxon>
        <taxon>Pezizomycotina</taxon>
        <taxon>Pezizomycetes</taxon>
        <taxon>Pezizales</taxon>
        <taxon>Ascobolaceae</taxon>
        <taxon>Ascobolus</taxon>
    </lineage>
</organism>
<dbReference type="InterPro" id="IPR001895">
    <property type="entry name" value="RASGEF_cat_dom"/>
</dbReference>
<feature type="compositionally biased region" description="Polar residues" evidence="5">
    <location>
        <begin position="22"/>
        <end position="32"/>
    </location>
</feature>
<feature type="domain" description="Ras-GEF" evidence="7">
    <location>
        <begin position="818"/>
        <end position="1065"/>
    </location>
</feature>